<proteinExistence type="inferred from homology"/>
<dbReference type="InterPro" id="IPR005651">
    <property type="entry name" value="Trm112-like"/>
</dbReference>
<protein>
    <submittedName>
        <fullName evidence="6">Uncharacterized protein</fullName>
    </submittedName>
</protein>
<keyword evidence="2 4" id="KW-0175">Coiled coil</keyword>
<feature type="region of interest" description="Disordered" evidence="5">
    <location>
        <begin position="965"/>
        <end position="1060"/>
    </location>
</feature>
<sequence length="1060" mass="122633">MRLIVHNMLTCNIKGVINKFPLRIEAEKVIKKEVDFNPDFLRHMLAKIEWKALVDGARSMGYTELPVHAPALESDEPFLRKFHHALLELNLEEGSLVCQESGRKFPVEKGVPNMLLHEDEQIRVWGINTGRDVTLFSVTSQSHTRKREEKGREKRRFRNAEARVSGDEELRSDAIDGWIGGEEPRILLASTTSRFRLFRKLLESQVYGRFGSIRRFRSDSFSNLDVSVSVFFAEKLVKEQASMKSDLELANSKLRKSMDHILALEEKLQNAFNENAKLRVMQKEDEKLWRGMESKFSSTKTLCDQLTETLQHLASQVQEAEKDKELFESKFFTSAEVIDSLKQQMEDLSSRLVAAEENIKRREKELEELKLEKEQTENSYLNEQCRTANLLKEKDAMIVNSEAAIAEAKLNIENLNLQLEKVRVELTSKEDEAKYLVGVKEKLERDKMDIQLSADNLSEKLITSEHEVKKLEGFVHSLATELAELDKKNLAFMENFDKLNGLYDTHLMLLQKDRDIASDRAQRLYNQLQGEFSTVTVQKEALQSSANELYAQKEELKKAKESLVSQLGEERCSAKQAIEKLESEAKCLVVTNSETEAVLLELKEELEALSENLRASENKTQELLLKLSTSETESKENYEKLQADAQRKAEEIEILQKESESNQLRVESFLKEVNQLQSVIEEKELLINQCKENEKKLDQKTTEDKELLAAAETKLLEAKKQYDLMLENKQMELSRHLKELSQRNDQAINEIRRKYDEEKQEIIKAEKEKVEKVIRELSTKYDKEISDCKAESKYQLLTIQEDHASLIFTIREEHGNKEFNLKAKHDEELRQAQIQAETELKERITTIRNEHDAQLKAFKCQYEDDCKKLQDELDLQRSKEERQRALLQMQWRVMSDKAPEEQEVSSRKEYSVSSVKVRGSRPPISRKSQHTTVMLDEDEQDSPFVKEAETPGTKMLKKVENTNTRIIMSSQKQHSKVTRREHEAEAKDGRTTKRRKTKGTVMFEEPQRRTTRFTPRAKTTPRSIAKVAAISSHPPRSANIGDLFSEGSLNPYADDPYAFD</sequence>
<dbReference type="EMBL" id="LS974623">
    <property type="protein sequence ID" value="CAG7904898.1"/>
    <property type="molecule type" value="Genomic_DNA"/>
</dbReference>
<evidence type="ECO:0000313" key="7">
    <source>
        <dbReference type="Proteomes" id="UP000694005"/>
    </source>
</evidence>
<evidence type="ECO:0000256" key="5">
    <source>
        <dbReference type="SAM" id="MobiDB-lite"/>
    </source>
</evidence>
<dbReference type="SUPFAM" id="SSF158997">
    <property type="entry name" value="Trm112p-like"/>
    <property type="match status" value="1"/>
</dbReference>
<evidence type="ECO:0000256" key="1">
    <source>
        <dbReference type="ARBA" id="ARBA00007980"/>
    </source>
</evidence>
<dbReference type="PANTHER" id="PTHR23160:SF3">
    <property type="entry name" value="SYNAPTONEMAL COMPLEX PROTEIN 1-RELATED"/>
    <property type="match status" value="1"/>
</dbReference>
<dbReference type="Proteomes" id="UP000694005">
    <property type="component" value="Chromosome A07"/>
</dbReference>
<feature type="compositionally biased region" description="Basic and acidic residues" evidence="5">
    <location>
        <begin position="978"/>
        <end position="991"/>
    </location>
</feature>
<dbReference type="PANTHER" id="PTHR23160">
    <property type="entry name" value="SYNAPTONEMAL COMPLEX PROTEIN-RELATED"/>
    <property type="match status" value="1"/>
</dbReference>
<gene>
    <name evidence="6" type="ORF">BRAPAZ1V2_A07P45420.2</name>
</gene>
<dbReference type="FunFam" id="2.20.25.10:FF:000018">
    <property type="entry name" value="Multifunctional methyltransferase subunit TRM112-like B"/>
    <property type="match status" value="1"/>
</dbReference>
<reference evidence="6 7" key="1">
    <citation type="submission" date="2021-07" db="EMBL/GenBank/DDBJ databases">
        <authorList>
            <consortium name="Genoscope - CEA"/>
            <person name="William W."/>
        </authorList>
    </citation>
    <scope>NUCLEOTIDE SEQUENCE [LARGE SCALE GENOMIC DNA]</scope>
</reference>
<organism evidence="6 7">
    <name type="scientific">Brassica campestris</name>
    <name type="common">Field mustard</name>
    <dbReference type="NCBI Taxonomy" id="3711"/>
    <lineage>
        <taxon>Eukaryota</taxon>
        <taxon>Viridiplantae</taxon>
        <taxon>Streptophyta</taxon>
        <taxon>Embryophyta</taxon>
        <taxon>Tracheophyta</taxon>
        <taxon>Spermatophyta</taxon>
        <taxon>Magnoliopsida</taxon>
        <taxon>eudicotyledons</taxon>
        <taxon>Gunneridae</taxon>
        <taxon>Pentapetalae</taxon>
        <taxon>rosids</taxon>
        <taxon>malvids</taxon>
        <taxon>Brassicales</taxon>
        <taxon>Brassicaceae</taxon>
        <taxon>Brassiceae</taxon>
        <taxon>Brassica</taxon>
    </lineage>
</organism>
<dbReference type="Gene3D" id="2.20.25.10">
    <property type="match status" value="1"/>
</dbReference>
<evidence type="ECO:0000256" key="2">
    <source>
        <dbReference type="ARBA" id="ARBA00023054"/>
    </source>
</evidence>
<dbReference type="Pfam" id="PF03966">
    <property type="entry name" value="Trm112p"/>
    <property type="match status" value="1"/>
</dbReference>
<evidence type="ECO:0000313" key="6">
    <source>
        <dbReference type="EMBL" id="CAG7904898.1"/>
    </source>
</evidence>
<feature type="coiled-coil region" evidence="4">
    <location>
        <begin position="254"/>
        <end position="460"/>
    </location>
</feature>
<comment type="similarity">
    <text evidence="1">Belongs to the TRM112 family.</text>
</comment>
<evidence type="ECO:0000256" key="3">
    <source>
        <dbReference type="ARBA" id="ARBA00065633"/>
    </source>
</evidence>
<accession>A0A8D9MAR4</accession>
<dbReference type="CDD" id="cd21089">
    <property type="entry name" value="Trm112-like"/>
    <property type="match status" value="1"/>
</dbReference>
<feature type="coiled-coil region" evidence="4">
    <location>
        <begin position="592"/>
        <end position="768"/>
    </location>
</feature>
<feature type="region of interest" description="Disordered" evidence="5">
    <location>
        <begin position="913"/>
        <end position="943"/>
    </location>
</feature>
<feature type="coiled-coil region" evidence="4">
    <location>
        <begin position="539"/>
        <end position="566"/>
    </location>
</feature>
<dbReference type="Gramene" id="A07p45420.2_BraZ1">
    <property type="protein sequence ID" value="A07p45420.2_BraZ1.CDS"/>
    <property type="gene ID" value="A07g45420.2_BraZ1"/>
</dbReference>
<dbReference type="AlphaFoldDB" id="A0A8D9MAR4"/>
<name>A0A8D9MAR4_BRACM</name>
<evidence type="ECO:0000256" key="4">
    <source>
        <dbReference type="SAM" id="Coils"/>
    </source>
</evidence>
<comment type="subunit">
    <text evidence="3">Interacts with TRM9.</text>
</comment>